<dbReference type="EMBL" id="CAKLBY020000109">
    <property type="protein sequence ID" value="CAK7927290.1"/>
    <property type="molecule type" value="Genomic_DNA"/>
</dbReference>
<accession>A0AAV1TYG6</accession>
<dbReference type="AlphaFoldDB" id="A0AAV1TYG6"/>
<name>A0AAV1TYG6_9STRA</name>
<organism evidence="1 2">
    <name type="scientific">Peronospora matthiolae</name>
    <dbReference type="NCBI Taxonomy" id="2874970"/>
    <lineage>
        <taxon>Eukaryota</taxon>
        <taxon>Sar</taxon>
        <taxon>Stramenopiles</taxon>
        <taxon>Oomycota</taxon>
        <taxon>Peronosporomycetes</taxon>
        <taxon>Peronosporales</taxon>
        <taxon>Peronosporaceae</taxon>
        <taxon>Peronospora</taxon>
    </lineage>
</organism>
<sequence>MCLRDATRLLAVPAGWVTVCRSATARARCFTTTTRYEQVSSPDFKDVNAPVPPMQQAPMQELPLRVPYAHQRKLAIHKFNGTELY</sequence>
<protein>
    <submittedName>
        <fullName evidence="1">Uncharacterized protein</fullName>
    </submittedName>
</protein>
<evidence type="ECO:0000313" key="2">
    <source>
        <dbReference type="Proteomes" id="UP001162060"/>
    </source>
</evidence>
<gene>
    <name evidence="1" type="ORF">PM001_LOCUS12440</name>
</gene>
<proteinExistence type="predicted"/>
<reference evidence="1" key="1">
    <citation type="submission" date="2024-01" db="EMBL/GenBank/DDBJ databases">
        <authorList>
            <person name="Webb A."/>
        </authorList>
    </citation>
    <scope>NUCLEOTIDE SEQUENCE</scope>
    <source>
        <strain evidence="1">Pm1</strain>
    </source>
</reference>
<dbReference type="Proteomes" id="UP001162060">
    <property type="component" value="Unassembled WGS sequence"/>
</dbReference>
<evidence type="ECO:0000313" key="1">
    <source>
        <dbReference type="EMBL" id="CAK7927290.1"/>
    </source>
</evidence>
<comment type="caution">
    <text evidence="1">The sequence shown here is derived from an EMBL/GenBank/DDBJ whole genome shotgun (WGS) entry which is preliminary data.</text>
</comment>